<evidence type="ECO:0008006" key="4">
    <source>
        <dbReference type="Google" id="ProtNLM"/>
    </source>
</evidence>
<accession>A0A917HZ93</accession>
<dbReference type="RefSeq" id="WP_188507478.1">
    <property type="nucleotide sequence ID" value="NZ_BMER01000004.1"/>
</dbReference>
<evidence type="ECO:0000256" key="1">
    <source>
        <dbReference type="SAM" id="Phobius"/>
    </source>
</evidence>
<feature type="transmembrane region" description="Helical" evidence="1">
    <location>
        <begin position="52"/>
        <end position="76"/>
    </location>
</feature>
<keyword evidence="3" id="KW-1185">Reference proteome</keyword>
<dbReference type="Proteomes" id="UP000660862">
    <property type="component" value="Unassembled WGS sequence"/>
</dbReference>
<sequence length="152" mass="16707">MRAVVRAGLIIGTLDILAAFLQFYFTTHNNPVVVLHYIASGVFGDGAYKGGILMAGWGLLFHFVIAFAFTTLFFALFRSLASVRRIGLLSGILYAPFMWIVIQFVVIPLSRISSVSPLSFANVAIANAILIACIGIPLYYMARRAYEPSRKP</sequence>
<organism evidence="2 3">
    <name type="scientific">Parapedobacter pyrenivorans</name>
    <dbReference type="NCBI Taxonomy" id="1305674"/>
    <lineage>
        <taxon>Bacteria</taxon>
        <taxon>Pseudomonadati</taxon>
        <taxon>Bacteroidota</taxon>
        <taxon>Sphingobacteriia</taxon>
        <taxon>Sphingobacteriales</taxon>
        <taxon>Sphingobacteriaceae</taxon>
        <taxon>Parapedobacter</taxon>
    </lineage>
</organism>
<gene>
    <name evidence="2" type="ORF">GCM10007415_36060</name>
</gene>
<keyword evidence="1" id="KW-1133">Transmembrane helix</keyword>
<dbReference type="AlphaFoldDB" id="A0A917HZ93"/>
<evidence type="ECO:0000313" key="2">
    <source>
        <dbReference type="EMBL" id="GGG97458.1"/>
    </source>
</evidence>
<proteinExistence type="predicted"/>
<keyword evidence="1" id="KW-0812">Transmembrane</keyword>
<feature type="transmembrane region" description="Helical" evidence="1">
    <location>
        <begin position="7"/>
        <end position="25"/>
    </location>
</feature>
<evidence type="ECO:0000313" key="3">
    <source>
        <dbReference type="Proteomes" id="UP000660862"/>
    </source>
</evidence>
<feature type="transmembrane region" description="Helical" evidence="1">
    <location>
        <begin position="119"/>
        <end position="142"/>
    </location>
</feature>
<protein>
    <recommendedName>
        <fullName evidence="4">DUF1440 domain-containing protein</fullName>
    </recommendedName>
</protein>
<feature type="transmembrane region" description="Helical" evidence="1">
    <location>
        <begin position="88"/>
        <end position="107"/>
    </location>
</feature>
<reference evidence="2" key="1">
    <citation type="journal article" date="2014" name="Int. J. Syst. Evol. Microbiol.">
        <title>Complete genome sequence of Corynebacterium casei LMG S-19264T (=DSM 44701T), isolated from a smear-ripened cheese.</title>
        <authorList>
            <consortium name="US DOE Joint Genome Institute (JGI-PGF)"/>
            <person name="Walter F."/>
            <person name="Albersmeier A."/>
            <person name="Kalinowski J."/>
            <person name="Ruckert C."/>
        </authorList>
    </citation>
    <scope>NUCLEOTIDE SEQUENCE</scope>
    <source>
        <strain evidence="2">CGMCC 1.12195</strain>
    </source>
</reference>
<comment type="caution">
    <text evidence="2">The sequence shown here is derived from an EMBL/GenBank/DDBJ whole genome shotgun (WGS) entry which is preliminary data.</text>
</comment>
<keyword evidence="1" id="KW-0472">Membrane</keyword>
<name>A0A917HZ93_9SPHI</name>
<reference evidence="2" key="2">
    <citation type="submission" date="2020-09" db="EMBL/GenBank/DDBJ databases">
        <authorList>
            <person name="Sun Q."/>
            <person name="Zhou Y."/>
        </authorList>
    </citation>
    <scope>NUCLEOTIDE SEQUENCE</scope>
    <source>
        <strain evidence="2">CGMCC 1.12195</strain>
    </source>
</reference>
<dbReference type="EMBL" id="BMER01000004">
    <property type="protein sequence ID" value="GGG97458.1"/>
    <property type="molecule type" value="Genomic_DNA"/>
</dbReference>